<name>A4RQN1_OSTLU</name>
<dbReference type="KEGG" id="olu:OSTLU_28720"/>
<evidence type="ECO:0000313" key="3">
    <source>
        <dbReference type="EMBL" id="ABO94055.1"/>
    </source>
</evidence>
<feature type="compositionally biased region" description="Basic and acidic residues" evidence="1">
    <location>
        <begin position="290"/>
        <end position="303"/>
    </location>
</feature>
<proteinExistence type="predicted"/>
<reference evidence="3 4" key="1">
    <citation type="journal article" date="2007" name="Proc. Natl. Acad. Sci. U.S.A.">
        <title>The tiny eukaryote Ostreococcus provides genomic insights into the paradox of plankton speciation.</title>
        <authorList>
            <person name="Palenik B."/>
            <person name="Grimwood J."/>
            <person name="Aerts A."/>
            <person name="Rouze P."/>
            <person name="Salamov A."/>
            <person name="Putnam N."/>
            <person name="Dupont C."/>
            <person name="Jorgensen R."/>
            <person name="Derelle E."/>
            <person name="Rombauts S."/>
            <person name="Zhou K."/>
            <person name="Otillar R."/>
            <person name="Merchant S.S."/>
            <person name="Podell S."/>
            <person name="Gaasterland T."/>
            <person name="Napoli C."/>
            <person name="Gendler K."/>
            <person name="Manuell A."/>
            <person name="Tai V."/>
            <person name="Vallon O."/>
            <person name="Piganeau G."/>
            <person name="Jancek S."/>
            <person name="Heijde M."/>
            <person name="Jabbari K."/>
            <person name="Bowler C."/>
            <person name="Lohr M."/>
            <person name="Robbens S."/>
            <person name="Werner G."/>
            <person name="Dubchak I."/>
            <person name="Pazour G.J."/>
            <person name="Ren Q."/>
            <person name="Paulsen I."/>
            <person name="Delwiche C."/>
            <person name="Schmutz J."/>
            <person name="Rokhsar D."/>
            <person name="Van de Peer Y."/>
            <person name="Moreau H."/>
            <person name="Grigoriev I.V."/>
        </authorList>
    </citation>
    <scope>NUCLEOTIDE SEQUENCE [LARGE SCALE GENOMIC DNA]</scope>
    <source>
        <strain evidence="3 4">CCE9901</strain>
    </source>
</reference>
<dbReference type="Proteomes" id="UP000001568">
    <property type="component" value="Chromosome 1"/>
</dbReference>
<dbReference type="OMA" id="GHNIRHE"/>
<feature type="region of interest" description="Disordered" evidence="1">
    <location>
        <begin position="391"/>
        <end position="550"/>
    </location>
</feature>
<feature type="compositionally biased region" description="Basic and acidic residues" evidence="1">
    <location>
        <begin position="198"/>
        <end position="240"/>
    </location>
</feature>
<feature type="compositionally biased region" description="Basic and acidic residues" evidence="1">
    <location>
        <begin position="634"/>
        <end position="644"/>
    </location>
</feature>
<dbReference type="HOGENOM" id="CLU_399784_0_0_1"/>
<keyword evidence="2" id="KW-0732">Signal</keyword>
<dbReference type="OrthoDB" id="291007at2759"/>
<feature type="chain" id="PRO_5002672813" evidence="2">
    <location>
        <begin position="22"/>
        <end position="689"/>
    </location>
</feature>
<protein>
    <submittedName>
        <fullName evidence="3">Uncharacterized protein</fullName>
    </submittedName>
</protein>
<dbReference type="EMBL" id="CP000581">
    <property type="protein sequence ID" value="ABO94055.1"/>
    <property type="molecule type" value="Genomic_DNA"/>
</dbReference>
<evidence type="ECO:0000256" key="1">
    <source>
        <dbReference type="SAM" id="MobiDB-lite"/>
    </source>
</evidence>
<feature type="compositionally biased region" description="Low complexity" evidence="1">
    <location>
        <begin position="502"/>
        <end position="513"/>
    </location>
</feature>
<feature type="region of interest" description="Disordered" evidence="1">
    <location>
        <begin position="563"/>
        <end position="582"/>
    </location>
</feature>
<accession>A4RQN1</accession>
<dbReference type="GeneID" id="4999618"/>
<sequence>MAAVTLGAMVICAAGATTTSASPRGVARLGSAGGDWTSELIRNNALDVRKLDFGSFQSDVVREVHPDRTGGLAKRWAQEYDQVTQPEIAYDPHFGQHRVSLINHRASAAIGTSQAAVPSPVPVAPARLQTPAALPAATVVAPKNADFVGDFVGDIVNLVKQGSIEKQYEDAPDLGKTSKPSDDISLADLMVDADHAEKHKTGKSWVRDEPKAKTVEHNSHDKESSSKGKETHVKHVEKPTKKSTMKSTVKRSEADDSRLKSSHASSKKSNKLDSMVFNELSFNRKKKPSSLKERVQSHLDRLMTRARGSGSRDERSSRGSGKLKQYPHHIHDVDENDANDVNVFYKQKDLLDLGEYDQDTIDDFKYGRGLTPRGGSGRLDGLTVDTNIDISNYPATDGTHAYPSRSAKTGKHEEENVDMDDLMSSLQVTSKDASKHVEHRKRDRATETKKKPSAKASRLSDDDWSDAPPSTSKQSPHKSKKASALSDDDWSDEPEKSKKTAAHSSSSASTNKKASTKSKSLDWNDAPEPTVKASTHTESRSSDISGAKVGKMSEAAAAKYLSKVKGHNEKTHEKLRRSIPKLGVEEEVNDAYDAIDEDSEEDGHNIRHENVAKVVEAAEMQNEASGSGIPREAALGRKQSERRGLQPATTEELQQGGAWRKVFNKVFHGNHGNRGYEKAREQIFSSDEQ</sequence>
<feature type="signal peptide" evidence="2">
    <location>
        <begin position="1"/>
        <end position="21"/>
    </location>
</feature>
<feature type="region of interest" description="Disordered" evidence="1">
    <location>
        <begin position="284"/>
        <end position="324"/>
    </location>
</feature>
<gene>
    <name evidence="3" type="ORF">OSTLU_28720</name>
</gene>
<organism evidence="3 4">
    <name type="scientific">Ostreococcus lucimarinus (strain CCE9901)</name>
    <dbReference type="NCBI Taxonomy" id="436017"/>
    <lineage>
        <taxon>Eukaryota</taxon>
        <taxon>Viridiplantae</taxon>
        <taxon>Chlorophyta</taxon>
        <taxon>Mamiellophyceae</taxon>
        <taxon>Mamiellales</taxon>
        <taxon>Bathycoccaceae</taxon>
        <taxon>Ostreococcus</taxon>
    </lineage>
</organism>
<feature type="compositionally biased region" description="Basic and acidic residues" evidence="1">
    <location>
        <begin position="250"/>
        <end position="259"/>
    </location>
</feature>
<keyword evidence="4" id="KW-1185">Reference proteome</keyword>
<dbReference type="RefSeq" id="XP_001415763.1">
    <property type="nucleotide sequence ID" value="XM_001415726.1"/>
</dbReference>
<dbReference type="Gramene" id="ABO94055">
    <property type="protein sequence ID" value="ABO94055"/>
    <property type="gene ID" value="OSTLU_28720"/>
</dbReference>
<evidence type="ECO:0000313" key="4">
    <source>
        <dbReference type="Proteomes" id="UP000001568"/>
    </source>
</evidence>
<feature type="region of interest" description="Disordered" evidence="1">
    <location>
        <begin position="198"/>
        <end position="272"/>
    </location>
</feature>
<feature type="region of interest" description="Disordered" evidence="1">
    <location>
        <begin position="619"/>
        <end position="689"/>
    </location>
</feature>
<evidence type="ECO:0000256" key="2">
    <source>
        <dbReference type="SAM" id="SignalP"/>
    </source>
</evidence>
<dbReference type="AlphaFoldDB" id="A4RQN1"/>